<evidence type="ECO:0000256" key="1">
    <source>
        <dbReference type="ARBA" id="ARBA00009477"/>
    </source>
</evidence>
<dbReference type="InterPro" id="IPR021647">
    <property type="entry name" value="CusF_Ec"/>
</dbReference>
<dbReference type="InterPro" id="IPR058790">
    <property type="entry name" value="BSH_CusB"/>
</dbReference>
<dbReference type="GO" id="GO:0030288">
    <property type="term" value="C:outer membrane-bounded periplasmic space"/>
    <property type="evidence" value="ECO:0007669"/>
    <property type="project" value="TreeGrafter"/>
</dbReference>
<accession>W7QC16</accession>
<dbReference type="RefSeq" id="WP_035014216.1">
    <property type="nucleotide sequence ID" value="NZ_ARZY01000012.1"/>
</dbReference>
<feature type="domain" description="CusB-like beta-barrel" evidence="6">
    <location>
        <begin position="254"/>
        <end position="328"/>
    </location>
</feature>
<dbReference type="FunFam" id="2.40.30.170:FF:000010">
    <property type="entry name" value="Efflux RND transporter periplasmic adaptor subunit"/>
    <property type="match status" value="1"/>
</dbReference>
<evidence type="ECO:0000259" key="7">
    <source>
        <dbReference type="Pfam" id="PF25975"/>
    </source>
</evidence>
<feature type="domain" description="CusB-like barrel-sandwich hybrid" evidence="5">
    <location>
        <begin position="134"/>
        <end position="250"/>
    </location>
</feature>
<dbReference type="Gene3D" id="2.40.30.170">
    <property type="match status" value="1"/>
</dbReference>
<dbReference type="OrthoDB" id="9806939at2"/>
<dbReference type="InterPro" id="IPR058791">
    <property type="entry name" value="3HB_CusB"/>
</dbReference>
<dbReference type="GO" id="GO:0046914">
    <property type="term" value="F:transition metal ion binding"/>
    <property type="evidence" value="ECO:0007669"/>
    <property type="project" value="TreeGrafter"/>
</dbReference>
<evidence type="ECO:0000259" key="4">
    <source>
        <dbReference type="Pfam" id="PF25869"/>
    </source>
</evidence>
<comment type="similarity">
    <text evidence="1">Belongs to the membrane fusion protein (MFP) (TC 8.A.1) family.</text>
</comment>
<dbReference type="Pfam" id="PF25919">
    <property type="entry name" value="BSH_CusB"/>
    <property type="match status" value="1"/>
</dbReference>
<dbReference type="PANTHER" id="PTHR30097:SF15">
    <property type="entry name" value="CATION EFFLUX SYSTEM PROTEIN CUSB"/>
    <property type="match status" value="1"/>
</dbReference>
<dbReference type="STRING" id="1328313.DS2_08023"/>
<dbReference type="GO" id="GO:0016020">
    <property type="term" value="C:membrane"/>
    <property type="evidence" value="ECO:0007669"/>
    <property type="project" value="InterPro"/>
</dbReference>
<dbReference type="Pfam" id="PF25975">
    <property type="entry name" value="CzcB_C"/>
    <property type="match status" value="1"/>
</dbReference>
<dbReference type="GO" id="GO:0015679">
    <property type="term" value="P:plasma membrane copper ion transport"/>
    <property type="evidence" value="ECO:0007669"/>
    <property type="project" value="TreeGrafter"/>
</dbReference>
<dbReference type="SUPFAM" id="SSF111369">
    <property type="entry name" value="HlyD-like secretion proteins"/>
    <property type="match status" value="1"/>
</dbReference>
<dbReference type="Pfam" id="PF25954">
    <property type="entry name" value="Beta-barrel_RND_2"/>
    <property type="match status" value="1"/>
</dbReference>
<evidence type="ECO:0000259" key="6">
    <source>
        <dbReference type="Pfam" id="PF25954"/>
    </source>
</evidence>
<organism evidence="8 9">
    <name type="scientific">Catenovulum agarivorans DS-2</name>
    <dbReference type="NCBI Taxonomy" id="1328313"/>
    <lineage>
        <taxon>Bacteria</taxon>
        <taxon>Pseudomonadati</taxon>
        <taxon>Pseudomonadota</taxon>
        <taxon>Gammaproteobacteria</taxon>
        <taxon>Alteromonadales</taxon>
        <taxon>Alteromonadaceae</taxon>
        <taxon>Catenovulum</taxon>
    </lineage>
</organism>
<dbReference type="PANTHER" id="PTHR30097">
    <property type="entry name" value="CATION EFFLUX SYSTEM PROTEIN CUSB"/>
    <property type="match status" value="1"/>
</dbReference>
<reference evidence="8 9" key="1">
    <citation type="journal article" date="2014" name="Genome Announc.">
        <title>Draft Genome Sequence of the Agar-Degrading Bacterium Catenovulum sp. Strain DS-2, Isolated from Intestines of Haliotis diversicolor.</title>
        <authorList>
            <person name="Shan D."/>
            <person name="Li X."/>
            <person name="Gu Z."/>
            <person name="Wei G."/>
            <person name="Gao Z."/>
            <person name="Shao Z."/>
        </authorList>
    </citation>
    <scope>NUCLEOTIDE SEQUENCE [LARGE SCALE GENOMIC DNA]</scope>
    <source>
        <strain evidence="8 9">DS-2</strain>
    </source>
</reference>
<dbReference type="Pfam" id="PF19335">
    <property type="entry name" value="HMBD"/>
    <property type="match status" value="1"/>
</dbReference>
<dbReference type="eggNOG" id="COG0845">
    <property type="taxonomic scope" value="Bacteria"/>
</dbReference>
<feature type="domain" description="CusB-like three alpha-helical bundle" evidence="4">
    <location>
        <begin position="170"/>
        <end position="217"/>
    </location>
</feature>
<sequence>MASIFSRPFLFGLTLGGLAAFLLASIVMQTTSESHSDMAPTSNAETSTEKKPLYWVAPMDANYRRDKPGKSPMGMDLVPVYEENANNQFGEGVVSISPEVVNNLAVKTTQAKLDVLTLPITASAVVEYDQNSIVHVHPRVEGWLDKLYVKAQGEPVEKGQPLYTLYSPQLVNAQEEYLIALKRGQNPLIKAAKERLLALQLPKELIEKLNNTQAVQAYITFSAPQTGVVNQLPIREGFYVQPGTTIMSIATLDKVWVEAQFSAKQSPLVKNNLAINFVADALPQQQFSGLVDYIYPQVDEKTRLVRARIILDNAKHQLKAGMYGRVAAQIKSEQAQILVPLQAVIQTGKQNRVVLELAKGQFKSVEVELGHQSNQFVEVLSGVMEGDKVVTSAQFLLDSESSKSSDFLRMQPSENEHSAHSMPAEQQVAHQAVQSATVMGVINSIDAQSRILNISRDAIEKWNRPPATMDFIAADSIDLHQFNSGMSVHFTFEIHDDFVITSMMEMDIMQHGGH</sequence>
<dbReference type="Gene3D" id="2.40.50.320">
    <property type="entry name" value="Copper binding periplasmic protein CusF"/>
    <property type="match status" value="1"/>
</dbReference>
<evidence type="ECO:0000259" key="3">
    <source>
        <dbReference type="Pfam" id="PF19335"/>
    </source>
</evidence>
<dbReference type="PATRIC" id="fig|1328313.3.peg.1639"/>
<dbReference type="EMBL" id="ARZY01000012">
    <property type="protein sequence ID" value="EWH10404.1"/>
    <property type="molecule type" value="Genomic_DNA"/>
</dbReference>
<dbReference type="Pfam" id="PF11604">
    <property type="entry name" value="CusF_Ec"/>
    <property type="match status" value="1"/>
</dbReference>
<feature type="domain" description="Heavy metal binding" evidence="3">
    <location>
        <begin position="54"/>
        <end position="80"/>
    </location>
</feature>
<dbReference type="InterPro" id="IPR045800">
    <property type="entry name" value="HMBD"/>
</dbReference>
<dbReference type="GO" id="GO:0022857">
    <property type="term" value="F:transmembrane transporter activity"/>
    <property type="evidence" value="ECO:0007669"/>
    <property type="project" value="InterPro"/>
</dbReference>
<dbReference type="Gene3D" id="6.10.140.730">
    <property type="match status" value="1"/>
</dbReference>
<dbReference type="AlphaFoldDB" id="W7QC16"/>
<dbReference type="Pfam" id="PF25869">
    <property type="entry name" value="3HB_CusB"/>
    <property type="match status" value="1"/>
</dbReference>
<evidence type="ECO:0000256" key="2">
    <source>
        <dbReference type="ARBA" id="ARBA00022448"/>
    </source>
</evidence>
<evidence type="ECO:0000313" key="9">
    <source>
        <dbReference type="Proteomes" id="UP000019276"/>
    </source>
</evidence>
<dbReference type="Proteomes" id="UP000019276">
    <property type="component" value="Unassembled WGS sequence"/>
</dbReference>
<proteinExistence type="inferred from homology"/>
<dbReference type="InterPro" id="IPR006143">
    <property type="entry name" value="RND_pump_MFP"/>
</dbReference>
<dbReference type="GO" id="GO:0060003">
    <property type="term" value="P:copper ion export"/>
    <property type="evidence" value="ECO:0007669"/>
    <property type="project" value="TreeGrafter"/>
</dbReference>
<dbReference type="InterPro" id="IPR058792">
    <property type="entry name" value="Beta-barrel_RND_2"/>
</dbReference>
<dbReference type="InterPro" id="IPR051909">
    <property type="entry name" value="MFP_Cation_Efflux"/>
</dbReference>
<evidence type="ECO:0000313" key="8">
    <source>
        <dbReference type="EMBL" id="EWH10404.1"/>
    </source>
</evidence>
<name>W7QC16_9ALTE</name>
<keyword evidence="9" id="KW-1185">Reference proteome</keyword>
<feature type="domain" description="CzcB-like C-terminal circularly permuted SH3-like" evidence="7">
    <location>
        <begin position="339"/>
        <end position="397"/>
    </location>
</feature>
<evidence type="ECO:0000259" key="5">
    <source>
        <dbReference type="Pfam" id="PF25919"/>
    </source>
</evidence>
<dbReference type="NCBIfam" id="TIGR01730">
    <property type="entry name" value="RND_mfp"/>
    <property type="match status" value="1"/>
</dbReference>
<protein>
    <submittedName>
        <fullName evidence="8">Putative cation efflux system protein</fullName>
    </submittedName>
</protein>
<gene>
    <name evidence="8" type="ORF">DS2_08023</name>
</gene>
<dbReference type="Gene3D" id="2.40.420.20">
    <property type="match status" value="1"/>
</dbReference>
<dbReference type="InterPro" id="IPR042230">
    <property type="entry name" value="CusF_sf"/>
</dbReference>
<comment type="caution">
    <text evidence="8">The sequence shown here is derived from an EMBL/GenBank/DDBJ whole genome shotgun (WGS) entry which is preliminary data.</text>
</comment>
<keyword evidence="2" id="KW-0813">Transport</keyword>
<dbReference type="InterPro" id="IPR058649">
    <property type="entry name" value="CzcB_C"/>
</dbReference>